<accession>A0A1Q9LPF9</accession>
<comment type="caution">
    <text evidence="2">The sequence shown here is derived from an EMBL/GenBank/DDBJ whole genome shotgun (WGS) entry which is preliminary data.</text>
</comment>
<dbReference type="InterPro" id="IPR007803">
    <property type="entry name" value="Asp/Arg/Pro-Hydrxlase"/>
</dbReference>
<dbReference type="AlphaFoldDB" id="A0A1Q9LPF9"/>
<dbReference type="Gene3D" id="2.60.120.330">
    <property type="entry name" value="B-lactam Antibiotic, Isopenicillin N Synthase, Chain"/>
    <property type="match status" value="1"/>
</dbReference>
<keyword evidence="3" id="KW-1185">Reference proteome</keyword>
<dbReference type="STRING" id="1193682.BJP25_14975"/>
<sequence>MDNPLPPTATTTVPPAAKLKREYDAARLQDDLRTLSEHVWSLQRSYADDGTVTEAEIDWRCLSLRSAGANLERTDPGGPGLLEHEDTVWREKAPYFSALLADIPAELRAVRLLSLGPGAKSWLHNDTKYGPAWGNARLHVPVTTCPGAKLFMEGTLHQWQPGEFWFGDFSRMHQVENTDTVPRVHMVIDALVSEELLELFPDEYLADLDRDDVLVNKRRVPLSAEGLAAHSVAFDIPVSFPSWEEEDGQFLQPQEQAPATASVVDGALVLTVAGKPTAKLIHTGGGEFRFAGWTDERTITIDPAGDSPTVTLRTRVGTAVRELTVPARAL</sequence>
<dbReference type="SUPFAM" id="SSF51197">
    <property type="entry name" value="Clavaminate synthase-like"/>
    <property type="match status" value="1"/>
</dbReference>
<name>A0A1Q9LPF9_9PSEU</name>
<dbReference type="InterPro" id="IPR027443">
    <property type="entry name" value="IPNS-like_sf"/>
</dbReference>
<feature type="domain" description="Aspartyl/asparaginy/proline hydroxylase" evidence="1">
    <location>
        <begin position="26"/>
        <end position="190"/>
    </location>
</feature>
<dbReference type="Proteomes" id="UP000186040">
    <property type="component" value="Unassembled WGS sequence"/>
</dbReference>
<evidence type="ECO:0000313" key="3">
    <source>
        <dbReference type="Proteomes" id="UP000186040"/>
    </source>
</evidence>
<organism evidence="2 3">
    <name type="scientific">Actinokineospora bangkokensis</name>
    <dbReference type="NCBI Taxonomy" id="1193682"/>
    <lineage>
        <taxon>Bacteria</taxon>
        <taxon>Bacillati</taxon>
        <taxon>Actinomycetota</taxon>
        <taxon>Actinomycetes</taxon>
        <taxon>Pseudonocardiales</taxon>
        <taxon>Pseudonocardiaceae</taxon>
        <taxon>Actinokineospora</taxon>
    </lineage>
</organism>
<protein>
    <recommendedName>
        <fullName evidence="1">Aspartyl/asparaginy/proline hydroxylase domain-containing protein</fullName>
    </recommendedName>
</protein>
<evidence type="ECO:0000259" key="1">
    <source>
        <dbReference type="Pfam" id="PF05118"/>
    </source>
</evidence>
<reference evidence="2 3" key="1">
    <citation type="submission" date="2016-10" db="EMBL/GenBank/DDBJ databases">
        <title>The Draft Genome Sequence of Actinokineospora bangkokensis 44EHWT reveals the biosynthetic pathway of antifungal compounds Thailandins with unusual extender unit butylmalonyl-CoA.</title>
        <authorList>
            <person name="Greule A."/>
            <person name="Intra B."/>
            <person name="Flemming S."/>
            <person name="Rommel M.G."/>
            <person name="Panbangred W."/>
            <person name="Bechthold A."/>
        </authorList>
    </citation>
    <scope>NUCLEOTIDE SEQUENCE [LARGE SCALE GENOMIC DNA]</scope>
    <source>
        <strain evidence="2 3">44EHW</strain>
    </source>
</reference>
<dbReference type="Pfam" id="PF05118">
    <property type="entry name" value="Asp_Arg_Hydrox"/>
    <property type="match status" value="1"/>
</dbReference>
<gene>
    <name evidence="2" type="ORF">BJP25_14975</name>
</gene>
<proteinExistence type="predicted"/>
<evidence type="ECO:0000313" key="2">
    <source>
        <dbReference type="EMBL" id="OLR93891.1"/>
    </source>
</evidence>
<dbReference type="EMBL" id="MKQR01000009">
    <property type="protein sequence ID" value="OLR93891.1"/>
    <property type="molecule type" value="Genomic_DNA"/>
</dbReference>